<sequence length="96" mass="10611">MAFSIAEASRLQLEARGLREIVGHTQPGSLSTRPGAPLSWGYANGEEKPETEPYIAAHHIIRSHARAVTRYRGELKAKQGEEVGVTLDMDWRNPTS</sequence>
<dbReference type="Gene3D" id="3.20.20.80">
    <property type="entry name" value="Glycosidases"/>
    <property type="match status" value="1"/>
</dbReference>
<dbReference type="Pfam" id="PF00232">
    <property type="entry name" value="Glyco_hydro_1"/>
    <property type="match status" value="1"/>
</dbReference>
<feature type="region of interest" description="Disordered" evidence="1">
    <location>
        <begin position="24"/>
        <end position="44"/>
    </location>
</feature>
<evidence type="ECO:0000256" key="1">
    <source>
        <dbReference type="SAM" id="MobiDB-lite"/>
    </source>
</evidence>
<comment type="caution">
    <text evidence="2">The sequence shown here is derived from an EMBL/GenBank/DDBJ whole genome shotgun (WGS) entry which is preliminary data.</text>
</comment>
<organism evidence="2 3">
    <name type="scientific">Symbiodinium natans</name>
    <dbReference type="NCBI Taxonomy" id="878477"/>
    <lineage>
        <taxon>Eukaryota</taxon>
        <taxon>Sar</taxon>
        <taxon>Alveolata</taxon>
        <taxon>Dinophyceae</taxon>
        <taxon>Suessiales</taxon>
        <taxon>Symbiodiniaceae</taxon>
        <taxon>Symbiodinium</taxon>
    </lineage>
</organism>
<evidence type="ECO:0000313" key="3">
    <source>
        <dbReference type="Proteomes" id="UP000604046"/>
    </source>
</evidence>
<dbReference type="EMBL" id="CAJNDS010002445">
    <property type="protein sequence ID" value="CAE7477982.1"/>
    <property type="molecule type" value="Genomic_DNA"/>
</dbReference>
<dbReference type="InterPro" id="IPR001360">
    <property type="entry name" value="Glyco_hydro_1"/>
</dbReference>
<proteinExistence type="predicted"/>
<name>A0A812SJL9_9DINO</name>
<evidence type="ECO:0000313" key="2">
    <source>
        <dbReference type="EMBL" id="CAE7477982.1"/>
    </source>
</evidence>
<gene>
    <name evidence="2" type="primary">BGL1A</name>
    <name evidence="2" type="ORF">SNAT2548_LOCUS26847</name>
</gene>
<dbReference type="SUPFAM" id="SSF51445">
    <property type="entry name" value="(Trans)glycosidases"/>
    <property type="match status" value="1"/>
</dbReference>
<dbReference type="GO" id="GO:0004553">
    <property type="term" value="F:hydrolase activity, hydrolyzing O-glycosyl compounds"/>
    <property type="evidence" value="ECO:0007669"/>
    <property type="project" value="InterPro"/>
</dbReference>
<keyword evidence="3" id="KW-1185">Reference proteome</keyword>
<accession>A0A812SJL9</accession>
<dbReference type="Proteomes" id="UP000604046">
    <property type="component" value="Unassembled WGS sequence"/>
</dbReference>
<dbReference type="AlphaFoldDB" id="A0A812SJL9"/>
<reference evidence="2" key="1">
    <citation type="submission" date="2021-02" db="EMBL/GenBank/DDBJ databases">
        <authorList>
            <person name="Dougan E. K."/>
            <person name="Rhodes N."/>
            <person name="Thang M."/>
            <person name="Chan C."/>
        </authorList>
    </citation>
    <scope>NUCLEOTIDE SEQUENCE</scope>
</reference>
<dbReference type="InterPro" id="IPR017853">
    <property type="entry name" value="GH"/>
</dbReference>
<dbReference type="GO" id="GO:0005975">
    <property type="term" value="P:carbohydrate metabolic process"/>
    <property type="evidence" value="ECO:0007669"/>
    <property type="project" value="InterPro"/>
</dbReference>
<protein>
    <submittedName>
        <fullName evidence="2">BGL1A protein</fullName>
    </submittedName>
</protein>